<sequence>MFQPHAHFSLCHIFIVYWFLFIRLYLDVIPLSKNNAKMSTENYQKTFHFFGTSTIQL</sequence>
<organism evidence="3 4">
    <name type="scientific">Halolactibacillus miurensis</name>
    <dbReference type="NCBI Taxonomy" id="306541"/>
    <lineage>
        <taxon>Bacteria</taxon>
        <taxon>Bacillati</taxon>
        <taxon>Bacillota</taxon>
        <taxon>Bacilli</taxon>
        <taxon>Bacillales</taxon>
        <taxon>Bacillaceae</taxon>
        <taxon>Halolactibacillus</taxon>
    </lineage>
</organism>
<keyword evidence="1" id="KW-1133">Transmembrane helix</keyword>
<reference evidence="3 4" key="1">
    <citation type="submission" date="2016-10" db="EMBL/GenBank/DDBJ databases">
        <authorList>
            <person name="de Groot N.N."/>
        </authorList>
    </citation>
    <scope>NUCLEOTIDE SEQUENCE [LARGE SCALE GENOMIC DNA]</scope>
    <source>
        <strain evidence="3 4">DSM 17074</strain>
    </source>
</reference>
<name>A0A1I6T380_9BACI</name>
<proteinExistence type="predicted"/>
<gene>
    <name evidence="2" type="ORF">HMI01_19790</name>
    <name evidence="3" type="ORF">SAMN05421668_11235</name>
</gene>
<dbReference type="EMBL" id="BJWJ01000021">
    <property type="protein sequence ID" value="GEM04991.1"/>
    <property type="molecule type" value="Genomic_DNA"/>
</dbReference>
<accession>A0A1I6T380</accession>
<evidence type="ECO:0000313" key="2">
    <source>
        <dbReference type="EMBL" id="GEM04991.1"/>
    </source>
</evidence>
<keyword evidence="5" id="KW-1185">Reference proteome</keyword>
<protein>
    <submittedName>
        <fullName evidence="3">Uncharacterized protein</fullName>
    </submittedName>
</protein>
<dbReference type="EMBL" id="FPAI01000012">
    <property type="protein sequence ID" value="SFS83712.1"/>
    <property type="molecule type" value="Genomic_DNA"/>
</dbReference>
<dbReference type="Proteomes" id="UP000199139">
    <property type="component" value="Unassembled WGS sequence"/>
</dbReference>
<dbReference type="AlphaFoldDB" id="A0A1I6T380"/>
<dbReference type="Proteomes" id="UP000321773">
    <property type="component" value="Unassembled WGS sequence"/>
</dbReference>
<feature type="transmembrane region" description="Helical" evidence="1">
    <location>
        <begin position="6"/>
        <end position="26"/>
    </location>
</feature>
<reference evidence="2 5" key="2">
    <citation type="submission" date="2019-07" db="EMBL/GenBank/DDBJ databases">
        <title>Whole genome shotgun sequence of Halolactibacillus miurensis NBRC 100873.</title>
        <authorList>
            <person name="Hosoyama A."/>
            <person name="Uohara A."/>
            <person name="Ohji S."/>
            <person name="Ichikawa N."/>
        </authorList>
    </citation>
    <scope>NUCLEOTIDE SEQUENCE [LARGE SCALE GENOMIC DNA]</scope>
    <source>
        <strain evidence="2 5">NBRC 100873</strain>
    </source>
</reference>
<evidence type="ECO:0000313" key="4">
    <source>
        <dbReference type="Proteomes" id="UP000199139"/>
    </source>
</evidence>
<evidence type="ECO:0000313" key="5">
    <source>
        <dbReference type="Proteomes" id="UP000321773"/>
    </source>
</evidence>
<dbReference type="STRING" id="306541.SAMN05421668_11235"/>
<evidence type="ECO:0000313" key="3">
    <source>
        <dbReference type="EMBL" id="SFS83712.1"/>
    </source>
</evidence>
<evidence type="ECO:0000256" key="1">
    <source>
        <dbReference type="SAM" id="Phobius"/>
    </source>
</evidence>
<keyword evidence="1" id="KW-0812">Transmembrane</keyword>
<keyword evidence="1" id="KW-0472">Membrane</keyword>